<organism evidence="3 4">
    <name type="scientific">Halorhodospira neutriphila</name>
    <dbReference type="NCBI Taxonomy" id="168379"/>
    <lineage>
        <taxon>Bacteria</taxon>
        <taxon>Pseudomonadati</taxon>
        <taxon>Pseudomonadota</taxon>
        <taxon>Gammaproteobacteria</taxon>
        <taxon>Chromatiales</taxon>
        <taxon>Ectothiorhodospiraceae</taxon>
        <taxon>Halorhodospira</taxon>
    </lineage>
</organism>
<evidence type="ECO:0000256" key="1">
    <source>
        <dbReference type="PIRNR" id="PIRNR028141"/>
    </source>
</evidence>
<dbReference type="InterPro" id="IPR009875">
    <property type="entry name" value="PilZ_domain"/>
</dbReference>
<gene>
    <name evidence="3" type="ORF">CKO13_01325</name>
</gene>
<reference evidence="3 4" key="1">
    <citation type="journal article" date="2020" name="Microorganisms">
        <title>Osmotic Adaptation and Compatible Solute Biosynthesis of Phototrophic Bacteria as Revealed from Genome Analyses.</title>
        <authorList>
            <person name="Imhoff J.F."/>
            <person name="Rahn T."/>
            <person name="Kunzel S."/>
            <person name="Keller A."/>
            <person name="Neulinger S.C."/>
        </authorList>
    </citation>
    <scope>NUCLEOTIDE SEQUENCE [LARGE SCALE GENOMIC DNA]</scope>
    <source>
        <strain evidence="3 4">DSM 15116</strain>
    </source>
</reference>
<dbReference type="Proteomes" id="UP000738126">
    <property type="component" value="Unassembled WGS sequence"/>
</dbReference>
<evidence type="ECO:0000313" key="3">
    <source>
        <dbReference type="EMBL" id="MBK1725684.1"/>
    </source>
</evidence>
<keyword evidence="4" id="KW-1185">Reference proteome</keyword>
<proteinExistence type="predicted"/>
<feature type="domain" description="PilZ" evidence="2">
    <location>
        <begin position="9"/>
        <end position="112"/>
    </location>
</feature>
<keyword evidence="1" id="KW-0547">Nucleotide-binding</keyword>
<evidence type="ECO:0000313" key="4">
    <source>
        <dbReference type="Proteomes" id="UP000738126"/>
    </source>
</evidence>
<evidence type="ECO:0000259" key="2">
    <source>
        <dbReference type="Pfam" id="PF07238"/>
    </source>
</evidence>
<sequence length="132" mass="15043">MRMAPRDRERRRFSRVQFHAPARLRIEGRQAAYAVEVIDLSMQGALVRLEEGAPPPAAVADTDDRVVLEISLSEADRIAMEAQPAHWHEADIGLRCQRIDLDSMMHLRSLLEANLADPDQVHRELTQLVRDN</sequence>
<dbReference type="PIRSF" id="PIRSF028141">
    <property type="entry name" value="C-di-GMP_BP_PA4608"/>
    <property type="match status" value="1"/>
</dbReference>
<comment type="caution">
    <text evidence="3">The sequence shown here is derived from an EMBL/GenBank/DDBJ whole genome shotgun (WGS) entry which is preliminary data.</text>
</comment>
<dbReference type="Pfam" id="PF07238">
    <property type="entry name" value="PilZ"/>
    <property type="match status" value="1"/>
</dbReference>
<dbReference type="EMBL" id="NRSH01000007">
    <property type="protein sequence ID" value="MBK1725684.1"/>
    <property type="molecule type" value="Genomic_DNA"/>
</dbReference>
<dbReference type="SUPFAM" id="SSF141371">
    <property type="entry name" value="PilZ domain-like"/>
    <property type="match status" value="1"/>
</dbReference>
<keyword evidence="1" id="KW-0973">c-di-GMP</keyword>
<dbReference type="RefSeq" id="WP_338034554.1">
    <property type="nucleotide sequence ID" value="NZ_NRSH01000007.1"/>
</dbReference>
<dbReference type="Gene3D" id="2.40.10.220">
    <property type="entry name" value="predicted glycosyltransferase like domains"/>
    <property type="match status" value="1"/>
</dbReference>
<dbReference type="InterPro" id="IPR027021">
    <property type="entry name" value="C-di-GMP_BP_PA4608"/>
</dbReference>
<protein>
    <recommendedName>
        <fullName evidence="1">Cyclic diguanosine monophosphate-binding protein</fullName>
        <shortName evidence="1">c-di-GMP-binding protein</shortName>
    </recommendedName>
    <alternativeName>
        <fullName evidence="1">Pilz domain-containing protein</fullName>
    </alternativeName>
</protein>
<name>A0ABS1E4C6_9GAMM</name>
<comment type="function">
    <text evidence="1">Binds the second messenger bis-(3'-5') cyclic dimeric guanosine monophosphate (c-di-GMP). Can bind two c-di-GMP molecules per monomer. May play a role in bacterial second-messenger regulated processes. Binding to c-di-GMP induces a conformational change of the C- and N-termini resulting in the exposure of a highly negative surface on one side of the protein to a possible effector protein.</text>
</comment>
<comment type="subunit">
    <text evidence="1">Monomer in both c-di-GMP-bound and free forms.</text>
</comment>
<accession>A0ABS1E4C6</accession>